<dbReference type="EMBL" id="VJZD01000098">
    <property type="protein sequence ID" value="MPY34082.1"/>
    <property type="molecule type" value="Genomic_DNA"/>
</dbReference>
<protein>
    <submittedName>
        <fullName evidence="6">AAA family ATPase</fullName>
    </submittedName>
</protein>
<dbReference type="SMART" id="SM00320">
    <property type="entry name" value="WD40"/>
    <property type="match status" value="6"/>
</dbReference>
<dbReference type="Proteomes" id="UP000325849">
    <property type="component" value="Unassembled WGS sequence"/>
</dbReference>
<dbReference type="InterPro" id="IPR001680">
    <property type="entry name" value="WD40_rpt"/>
</dbReference>
<feature type="repeat" description="WD" evidence="3">
    <location>
        <begin position="1161"/>
        <end position="1195"/>
    </location>
</feature>
<feature type="region of interest" description="Disordered" evidence="4">
    <location>
        <begin position="648"/>
        <end position="677"/>
    </location>
</feature>
<evidence type="ECO:0000256" key="1">
    <source>
        <dbReference type="ARBA" id="ARBA00022574"/>
    </source>
</evidence>
<dbReference type="PROSITE" id="PS50082">
    <property type="entry name" value="WD_REPEATS_2"/>
    <property type="match status" value="3"/>
</dbReference>
<evidence type="ECO:0000256" key="3">
    <source>
        <dbReference type="PROSITE-ProRule" id="PRU00221"/>
    </source>
</evidence>
<feature type="domain" description="Orc1-like AAA ATPase" evidence="5">
    <location>
        <begin position="327"/>
        <end position="473"/>
    </location>
</feature>
<feature type="repeat" description="WD" evidence="3">
    <location>
        <begin position="1135"/>
        <end position="1151"/>
    </location>
</feature>
<organism evidence="6 7">
    <name type="scientific">Streptomyces adustus</name>
    <dbReference type="NCBI Taxonomy" id="1609272"/>
    <lineage>
        <taxon>Bacteria</taxon>
        <taxon>Bacillati</taxon>
        <taxon>Actinomycetota</taxon>
        <taxon>Actinomycetes</taxon>
        <taxon>Kitasatosporales</taxon>
        <taxon>Streptomycetaceae</taxon>
        <taxon>Streptomyces</taxon>
    </lineage>
</organism>
<dbReference type="InterPro" id="IPR011047">
    <property type="entry name" value="Quinoprotein_ADH-like_sf"/>
</dbReference>
<reference evidence="6 7" key="1">
    <citation type="submission" date="2019-07" db="EMBL/GenBank/DDBJ databases">
        <title>New species of Amycolatopsis and Streptomyces.</title>
        <authorList>
            <person name="Duangmal K."/>
            <person name="Teo W.F.A."/>
            <person name="Lipun K."/>
        </authorList>
    </citation>
    <scope>NUCLEOTIDE SEQUENCE [LARGE SCALE GENOMIC DNA]</scope>
    <source>
        <strain evidence="6 7">NBRC 109810</strain>
    </source>
</reference>
<dbReference type="Pfam" id="PF13191">
    <property type="entry name" value="AAA_16"/>
    <property type="match status" value="1"/>
</dbReference>
<comment type="caution">
    <text evidence="6">The sequence shown here is derived from an EMBL/GenBank/DDBJ whole genome shotgun (WGS) entry which is preliminary data.</text>
</comment>
<dbReference type="AlphaFoldDB" id="A0A5N8VHC9"/>
<feature type="repeat" description="WD" evidence="3">
    <location>
        <begin position="1205"/>
        <end position="1248"/>
    </location>
</feature>
<evidence type="ECO:0000256" key="4">
    <source>
        <dbReference type="SAM" id="MobiDB-lite"/>
    </source>
</evidence>
<dbReference type="PANTHER" id="PTHR19848">
    <property type="entry name" value="WD40 REPEAT PROTEIN"/>
    <property type="match status" value="1"/>
</dbReference>
<dbReference type="SUPFAM" id="SSF50998">
    <property type="entry name" value="Quinoprotein alcohol dehydrogenase-like"/>
    <property type="match status" value="1"/>
</dbReference>
<keyword evidence="1 3" id="KW-0853">WD repeat</keyword>
<dbReference type="OrthoDB" id="218695at2"/>
<feature type="non-terminal residue" evidence="6">
    <location>
        <position position="1252"/>
    </location>
</feature>
<dbReference type="Pfam" id="PF00400">
    <property type="entry name" value="WD40"/>
    <property type="match status" value="2"/>
</dbReference>
<feature type="compositionally biased region" description="Pro residues" evidence="4">
    <location>
        <begin position="7"/>
        <end position="22"/>
    </location>
</feature>
<dbReference type="Gene3D" id="2.130.10.10">
    <property type="entry name" value="YVTN repeat-like/Quinoprotein amine dehydrogenase"/>
    <property type="match status" value="2"/>
</dbReference>
<evidence type="ECO:0000256" key="2">
    <source>
        <dbReference type="ARBA" id="ARBA00022737"/>
    </source>
</evidence>
<gene>
    <name evidence="6" type="ORF">FNH09_23385</name>
</gene>
<dbReference type="InterPro" id="IPR015943">
    <property type="entry name" value="WD40/YVTN_repeat-like_dom_sf"/>
</dbReference>
<dbReference type="InterPro" id="IPR041664">
    <property type="entry name" value="AAA_16"/>
</dbReference>
<dbReference type="SUPFAM" id="SSF52540">
    <property type="entry name" value="P-loop containing nucleoside triphosphate hydrolases"/>
    <property type="match status" value="1"/>
</dbReference>
<feature type="compositionally biased region" description="Acidic residues" evidence="4">
    <location>
        <begin position="665"/>
        <end position="677"/>
    </location>
</feature>
<evidence type="ECO:0000313" key="7">
    <source>
        <dbReference type="Proteomes" id="UP000325849"/>
    </source>
</evidence>
<feature type="compositionally biased region" description="Low complexity" evidence="4">
    <location>
        <begin position="648"/>
        <end position="664"/>
    </location>
</feature>
<dbReference type="GO" id="GO:0000027">
    <property type="term" value="P:ribosomal large subunit assembly"/>
    <property type="evidence" value="ECO:0007669"/>
    <property type="project" value="TreeGrafter"/>
</dbReference>
<accession>A0A5N8VHC9</accession>
<feature type="region of interest" description="Disordered" evidence="4">
    <location>
        <begin position="1"/>
        <end position="23"/>
    </location>
</feature>
<name>A0A5N8VHC9_9ACTN</name>
<feature type="region of interest" description="Disordered" evidence="4">
    <location>
        <begin position="1117"/>
        <end position="1140"/>
    </location>
</feature>
<dbReference type="PANTHER" id="PTHR19848:SF0">
    <property type="entry name" value="NOTCHLESS PROTEIN HOMOLOG 1"/>
    <property type="match status" value="1"/>
</dbReference>
<sequence length="1252" mass="132382">MTAAPGTDPPTAPAPAPAPPEPSVDGLVRSALSVGVRWFAPDAEFGLDDEGPDPLLFAAERVTAVASALELPCFGYRCQRLAPEDGADGPTADQLGDAVHERLTTSGADDILIVHVVSHGVLRPTGLYVLGSDSMHTARSSVAGWLSAVEDFPGRPLVLFLLDLCHAGAAARLEWQLRRMLDGSNRAWVIAASAEAEMAVDGRFSEAVADVLTALAERRLQFDPSSPHIGFHWFADEVRKQLRKTTEARDGLAQRVTVNALDTMGPELPFLPNPGYRAADARPAHLPAAPMASHPLLDEVADPYHFRRHAQGRAGLPVGPVQERGLFTGRKAEVDRIAQWLAGGPGTSRLMVVTGSPGAGKSALLGVLLCAAHPELRESTRALWEPLGQEVSAHPPPLPVHARQRTLAEVVRSLVRRTGSSGPGWTDSSDGPETDPRRLIEALSRRADEPPVVVLDALDEARDPADLARGLLQPLTTLDRPDGLPLCRVLLAAREEEPCLSLIADARRNNDLVDLDAVGHEALEGDLRAYVERLLGQEQGEHAAAFAAATAHALADPEHAPATGPHLIAALYTSYALQERVAPALDDPETARLLGEQVPRDLPGLLDLQFAGDHTHHLLRPVLTALAFAQGDGLPVALVAAIATAFDTPRPTTDATPADSSPPGADDDSYALDDTEPPDLQAQTAEVVQLLDELGVFLRTVADDRGTALYRLLHQSIADELRAQASPGPRSAAGETAEQAVYTALLDTLREPGTDDGPRWAHLDDYLRRHLAQHAIDADRFDALCTDPGFLVHADPDRLDPELGHAASETARSAAAVYRTSAHVHRRTPDEIRRHILAIDAVRQGARTLADRLARPGRGQGVPMAWPPQWATASRISAAHAFTLPLSDDRVTALAAPATGPSHVVTGTRSGRLRVWDARHGRVRATLDLARGEITALACTQLGGQAVVLVVAADGVPQMLTLPGLEPLPAPAAPLFPDAHGVRALACVDVVGRPMAVTADADGRLLLWDLLGELPVEELRAGLGRTTALACLSGQDGPLVAVADDEDTVRLCAPLGESAGTDLRHPCGVTALTLTVIGGRPSVVTGGADGHVRLYDAASHALLATSATAHDGPVYALSPMDGSPQARQAPDEGAGQRLLSGSSNGTIRIWDPTLGTEQGRFVGHMGAVTALARPPSQPPVLVSAGLEAALRVWHIPPDRPRTAPEPGHTSWVTALAHAELDGRTLLVSAGADGLLHRWDLEQGTPYGAPVPT</sequence>
<dbReference type="InterPro" id="IPR027417">
    <property type="entry name" value="P-loop_NTPase"/>
</dbReference>
<proteinExistence type="predicted"/>
<dbReference type="RefSeq" id="WP_152891150.1">
    <property type="nucleotide sequence ID" value="NZ_VJZD01000098.1"/>
</dbReference>
<keyword evidence="2" id="KW-0677">Repeat</keyword>
<evidence type="ECO:0000259" key="5">
    <source>
        <dbReference type="Pfam" id="PF13191"/>
    </source>
</evidence>
<dbReference type="Gene3D" id="3.40.50.300">
    <property type="entry name" value="P-loop containing nucleotide triphosphate hydrolases"/>
    <property type="match status" value="1"/>
</dbReference>
<keyword evidence="7" id="KW-1185">Reference proteome</keyword>
<evidence type="ECO:0000313" key="6">
    <source>
        <dbReference type="EMBL" id="MPY34082.1"/>
    </source>
</evidence>